<dbReference type="EMBL" id="CAJNOE010000128">
    <property type="protein sequence ID" value="CAF0952276.1"/>
    <property type="molecule type" value="Genomic_DNA"/>
</dbReference>
<protein>
    <submittedName>
        <fullName evidence="1">Uncharacterized protein</fullName>
    </submittedName>
</protein>
<comment type="caution">
    <text evidence="1">The sequence shown here is derived from an EMBL/GenBank/DDBJ whole genome shotgun (WGS) entry which is preliminary data.</text>
</comment>
<sequence length="147" mass="16819">MKVTVPPQRILPSYHLVSSSLIASPDSNYSFEDSTNIADDNNDQLRLELFQEDSLLNTCNLFTSDLLLTDSYSNNRLPEINTVTNTLVQNSDVPTNIHENLTISYGNNYDFSWEELMNLLPLDVDSVETTFNQTDECNNRVIFYRNV</sequence>
<evidence type="ECO:0000313" key="1">
    <source>
        <dbReference type="EMBL" id="CAF0952276.1"/>
    </source>
</evidence>
<accession>A0A814D8G0</accession>
<evidence type="ECO:0000313" key="2">
    <source>
        <dbReference type="Proteomes" id="UP000663860"/>
    </source>
</evidence>
<dbReference type="AlphaFoldDB" id="A0A814D8G0"/>
<organism evidence="1 2">
    <name type="scientific">Adineta steineri</name>
    <dbReference type="NCBI Taxonomy" id="433720"/>
    <lineage>
        <taxon>Eukaryota</taxon>
        <taxon>Metazoa</taxon>
        <taxon>Spiralia</taxon>
        <taxon>Gnathifera</taxon>
        <taxon>Rotifera</taxon>
        <taxon>Eurotatoria</taxon>
        <taxon>Bdelloidea</taxon>
        <taxon>Adinetida</taxon>
        <taxon>Adinetidae</taxon>
        <taxon>Adineta</taxon>
    </lineage>
</organism>
<dbReference type="Proteomes" id="UP000663860">
    <property type="component" value="Unassembled WGS sequence"/>
</dbReference>
<proteinExistence type="predicted"/>
<name>A0A814D8G0_9BILA</name>
<reference evidence="1" key="1">
    <citation type="submission" date="2021-02" db="EMBL/GenBank/DDBJ databases">
        <authorList>
            <person name="Nowell W R."/>
        </authorList>
    </citation>
    <scope>NUCLEOTIDE SEQUENCE</scope>
</reference>
<gene>
    <name evidence="1" type="ORF">IZO911_LOCUS15072</name>
</gene>